<name>K6H3W4_9GAMM</name>
<sequence length="253" mass="26938">MELNNKVSLVTGSGQGIGEGIAKTLARHGSKVLVADLNGDSAARVASEINAINPSSASSFEVDLTDSSAIESMLEYCLSHFKHLDCICNNAAASKGIGPVEKYTLEEVEATLNLTFTSLWKCLQSEINFLKFQSIPATIVNISSNSAIKGYAFNSIYAASKAAVNNLTQSVAKEVARNNIRVNAVSPGTINTPGVIKYFEAEPKAKEMLEKSSLLRRIGEPNEIGELVSFLLSDRSSFITGQIISVDGGSSIN</sequence>
<proteinExistence type="inferred from homology"/>
<keyword evidence="4" id="KW-1185">Reference proteome</keyword>
<evidence type="ECO:0000256" key="1">
    <source>
        <dbReference type="ARBA" id="ARBA00006484"/>
    </source>
</evidence>
<dbReference type="PRINTS" id="PR00080">
    <property type="entry name" value="SDRFAMILY"/>
</dbReference>
<comment type="similarity">
    <text evidence="1">Belongs to the short-chain dehydrogenases/reductases (SDR) family.</text>
</comment>
<gene>
    <name evidence="3" type="ORF">B273_0076</name>
</gene>
<dbReference type="Gene3D" id="3.40.50.720">
    <property type="entry name" value="NAD(P)-binding Rossmann-like Domain"/>
    <property type="match status" value="1"/>
</dbReference>
<dbReference type="GO" id="GO:0016491">
    <property type="term" value="F:oxidoreductase activity"/>
    <property type="evidence" value="ECO:0007669"/>
    <property type="project" value="UniProtKB-KW"/>
</dbReference>
<evidence type="ECO:0000256" key="2">
    <source>
        <dbReference type="ARBA" id="ARBA00023002"/>
    </source>
</evidence>
<reference evidence="3 4" key="1">
    <citation type="submission" date="2012-09" db="EMBL/GenBank/DDBJ databases">
        <authorList>
            <person name="Dupont C.L."/>
            <person name="Rusch D.B."/>
            <person name="Lombardo M.-J."/>
            <person name="Novotny M."/>
            <person name="Yee-Greenbaum J."/>
            <person name="Laskin R."/>
        </authorList>
    </citation>
    <scope>NUCLEOTIDE SEQUENCE [LARGE SCALE GENOMIC DNA]</scope>
    <source>
        <strain evidence="3">SAR86E</strain>
    </source>
</reference>
<dbReference type="PRINTS" id="PR00081">
    <property type="entry name" value="GDHRDH"/>
</dbReference>
<keyword evidence="2" id="KW-0560">Oxidoreductase</keyword>
<comment type="caution">
    <text evidence="3">The sequence shown here is derived from an EMBL/GenBank/DDBJ whole genome shotgun (WGS) entry which is preliminary data.</text>
</comment>
<accession>K6H3W4</accession>
<dbReference type="InterPro" id="IPR020904">
    <property type="entry name" value="Sc_DH/Rdtase_CS"/>
</dbReference>
<dbReference type="EMBL" id="AMWX01000001">
    <property type="protein sequence ID" value="EKO37178.1"/>
    <property type="molecule type" value="Genomic_DNA"/>
</dbReference>
<dbReference type="Proteomes" id="UP000010310">
    <property type="component" value="Unassembled WGS sequence"/>
</dbReference>
<evidence type="ECO:0000313" key="3">
    <source>
        <dbReference type="EMBL" id="EKO37178.1"/>
    </source>
</evidence>
<dbReference type="PATRIC" id="fig|1208365.4.peg.79"/>
<dbReference type="CDD" id="cd05233">
    <property type="entry name" value="SDR_c"/>
    <property type="match status" value="1"/>
</dbReference>
<dbReference type="FunFam" id="3.40.50.720:FF:000084">
    <property type="entry name" value="Short-chain dehydrogenase reductase"/>
    <property type="match status" value="1"/>
</dbReference>
<evidence type="ECO:0000313" key="4">
    <source>
        <dbReference type="Proteomes" id="UP000010310"/>
    </source>
</evidence>
<dbReference type="AlphaFoldDB" id="K6H3W4"/>
<dbReference type="STRING" id="1208365.B273_0076"/>
<dbReference type="PANTHER" id="PTHR24321:SF8">
    <property type="entry name" value="ESTRADIOL 17-BETA-DEHYDROGENASE 8-RELATED"/>
    <property type="match status" value="1"/>
</dbReference>
<dbReference type="SUPFAM" id="SSF51735">
    <property type="entry name" value="NAD(P)-binding Rossmann-fold domains"/>
    <property type="match status" value="1"/>
</dbReference>
<organism evidence="3 4">
    <name type="scientific">SAR86 cluster bacterium SAR86E</name>
    <dbReference type="NCBI Taxonomy" id="1208365"/>
    <lineage>
        <taxon>Bacteria</taxon>
        <taxon>Pseudomonadati</taxon>
        <taxon>Pseudomonadota</taxon>
        <taxon>Gammaproteobacteria</taxon>
        <taxon>SAR86 cluster</taxon>
    </lineage>
</organism>
<dbReference type="Pfam" id="PF13561">
    <property type="entry name" value="adh_short_C2"/>
    <property type="match status" value="1"/>
</dbReference>
<dbReference type="PROSITE" id="PS00061">
    <property type="entry name" value="ADH_SHORT"/>
    <property type="match status" value="1"/>
</dbReference>
<protein>
    <submittedName>
        <fullName evidence="3">KR domain protein</fullName>
    </submittedName>
</protein>
<dbReference type="PANTHER" id="PTHR24321">
    <property type="entry name" value="DEHYDROGENASES, SHORT CHAIN"/>
    <property type="match status" value="1"/>
</dbReference>
<dbReference type="InterPro" id="IPR002347">
    <property type="entry name" value="SDR_fam"/>
</dbReference>
<dbReference type="InterPro" id="IPR036291">
    <property type="entry name" value="NAD(P)-bd_dom_sf"/>
</dbReference>